<proteinExistence type="predicted"/>
<dbReference type="OrthoDB" id="3266192at2759"/>
<evidence type="ECO:0000313" key="2">
    <source>
        <dbReference type="EMBL" id="KAF7308278.1"/>
    </source>
</evidence>
<comment type="caution">
    <text evidence="2">The sequence shown here is derived from an EMBL/GenBank/DDBJ whole genome shotgun (WGS) entry which is preliminary data.</text>
</comment>
<protein>
    <submittedName>
        <fullName evidence="2">Uncharacterized protein</fullName>
    </submittedName>
</protein>
<feature type="compositionally biased region" description="Low complexity" evidence="1">
    <location>
        <begin position="18"/>
        <end position="28"/>
    </location>
</feature>
<reference evidence="2" key="1">
    <citation type="submission" date="2020-05" db="EMBL/GenBank/DDBJ databases">
        <title>Mycena genomes resolve the evolution of fungal bioluminescence.</title>
        <authorList>
            <person name="Tsai I.J."/>
        </authorList>
    </citation>
    <scope>NUCLEOTIDE SEQUENCE</scope>
    <source>
        <strain evidence="2">110903Hualien_Pintung</strain>
    </source>
</reference>
<name>A0A8H6SYE2_MYCCL</name>
<dbReference type="Proteomes" id="UP000613580">
    <property type="component" value="Unassembled WGS sequence"/>
</dbReference>
<organism evidence="2 3">
    <name type="scientific">Mycena chlorophos</name>
    <name type="common">Agaric fungus</name>
    <name type="synonym">Agaricus chlorophos</name>
    <dbReference type="NCBI Taxonomy" id="658473"/>
    <lineage>
        <taxon>Eukaryota</taxon>
        <taxon>Fungi</taxon>
        <taxon>Dikarya</taxon>
        <taxon>Basidiomycota</taxon>
        <taxon>Agaricomycotina</taxon>
        <taxon>Agaricomycetes</taxon>
        <taxon>Agaricomycetidae</taxon>
        <taxon>Agaricales</taxon>
        <taxon>Marasmiineae</taxon>
        <taxon>Mycenaceae</taxon>
        <taxon>Mycena</taxon>
    </lineage>
</organism>
<accession>A0A8H6SYE2</accession>
<evidence type="ECO:0000256" key="1">
    <source>
        <dbReference type="SAM" id="MobiDB-lite"/>
    </source>
</evidence>
<sequence>MSVSNDIIEIEDSDSEIVQESSNAPSESAAEKMSSVAETSGDILEQIKARLTKVLRGGLAFNGNIACIRRYEPKDVPNPFLTLAGVGVVGLPLSEHEAARIISSFNDGEIPSSKIAFENPEWDAWVKETAACKAFDSEELVGDQAPRTTPTFKLRKLVVRQGPKMSATTNACSSSATGAIGEIFIALPSAHVGGQLAFSHETESFTAELDEQSGFITSVVASFAGVTCTTSPIASGYQLGLVYDILPRAGSEPIKLPDTHTLSAELRDALSAWTSSSVSDARLHILLAEKYANESCMGRQTLVGGDAHFWRHLEPVIMQLGLHVFFADIEVKIEDTASVDSGEGDDPWDAIGEDDFYFNMEDQLGDGYGELKVVRTWSKDGMLLDVPNANFAIQDLVEEDDVQAGIVRFGGGRAKVRS</sequence>
<evidence type="ECO:0000313" key="3">
    <source>
        <dbReference type="Proteomes" id="UP000613580"/>
    </source>
</evidence>
<feature type="region of interest" description="Disordered" evidence="1">
    <location>
        <begin position="14"/>
        <end position="35"/>
    </location>
</feature>
<keyword evidence="3" id="KW-1185">Reference proteome</keyword>
<dbReference type="AlphaFoldDB" id="A0A8H6SYE2"/>
<dbReference type="EMBL" id="JACAZE010000008">
    <property type="protein sequence ID" value="KAF7308278.1"/>
    <property type="molecule type" value="Genomic_DNA"/>
</dbReference>
<gene>
    <name evidence="2" type="ORF">HMN09_00675800</name>
</gene>